<gene>
    <name evidence="2" type="ORF">WJX75_003401</name>
</gene>
<accession>A0ABR2YY06</accession>
<comment type="caution">
    <text evidence="2">The sequence shown here is derived from an EMBL/GenBank/DDBJ whole genome shotgun (WGS) entry which is preliminary data.</text>
</comment>
<feature type="transmembrane region" description="Helical" evidence="1">
    <location>
        <begin position="12"/>
        <end position="32"/>
    </location>
</feature>
<name>A0ABR2YY06_9CHLO</name>
<dbReference type="Proteomes" id="UP001491310">
    <property type="component" value="Unassembled WGS sequence"/>
</dbReference>
<proteinExistence type="predicted"/>
<evidence type="ECO:0000313" key="2">
    <source>
        <dbReference type="EMBL" id="KAK9916499.1"/>
    </source>
</evidence>
<sequence length="89" mass="9175">MVQVSKATHSHYVVEWLAAATFNRVCVVSPVLSHKDHGGLHLLAFILTLDSLLLLGGGIGACVPGAVALGITILITEGLSVTAKKMGNA</sequence>
<protein>
    <submittedName>
        <fullName evidence="2">Uncharacterized protein</fullName>
    </submittedName>
</protein>
<keyword evidence="1" id="KW-1133">Transmembrane helix</keyword>
<organism evidence="2 3">
    <name type="scientific">Coccomyxa subellipsoidea</name>
    <dbReference type="NCBI Taxonomy" id="248742"/>
    <lineage>
        <taxon>Eukaryota</taxon>
        <taxon>Viridiplantae</taxon>
        <taxon>Chlorophyta</taxon>
        <taxon>core chlorophytes</taxon>
        <taxon>Trebouxiophyceae</taxon>
        <taxon>Trebouxiophyceae incertae sedis</taxon>
        <taxon>Coccomyxaceae</taxon>
        <taxon>Coccomyxa</taxon>
    </lineage>
</organism>
<keyword evidence="3" id="KW-1185">Reference proteome</keyword>
<evidence type="ECO:0000256" key="1">
    <source>
        <dbReference type="SAM" id="Phobius"/>
    </source>
</evidence>
<feature type="transmembrane region" description="Helical" evidence="1">
    <location>
        <begin position="52"/>
        <end position="76"/>
    </location>
</feature>
<dbReference type="EMBL" id="JALJOT010000003">
    <property type="protein sequence ID" value="KAK9916499.1"/>
    <property type="molecule type" value="Genomic_DNA"/>
</dbReference>
<evidence type="ECO:0000313" key="3">
    <source>
        <dbReference type="Proteomes" id="UP001491310"/>
    </source>
</evidence>
<reference evidence="2 3" key="1">
    <citation type="journal article" date="2024" name="Nat. Commun.">
        <title>Phylogenomics reveals the evolutionary origins of lichenization in chlorophyte algae.</title>
        <authorList>
            <person name="Puginier C."/>
            <person name="Libourel C."/>
            <person name="Otte J."/>
            <person name="Skaloud P."/>
            <person name="Haon M."/>
            <person name="Grisel S."/>
            <person name="Petersen M."/>
            <person name="Berrin J.G."/>
            <person name="Delaux P.M."/>
            <person name="Dal Grande F."/>
            <person name="Keller J."/>
        </authorList>
    </citation>
    <scope>NUCLEOTIDE SEQUENCE [LARGE SCALE GENOMIC DNA]</scope>
    <source>
        <strain evidence="2 3">SAG 216-7</strain>
    </source>
</reference>
<keyword evidence="1" id="KW-0472">Membrane</keyword>
<keyword evidence="1" id="KW-0812">Transmembrane</keyword>